<evidence type="ECO:0000256" key="6">
    <source>
        <dbReference type="RuleBase" id="RU000477"/>
    </source>
</evidence>
<keyword evidence="5 7" id="KW-0472">Membrane</keyword>
<dbReference type="SUPFAM" id="SSF81338">
    <property type="entry name" value="Aquaporin-like"/>
    <property type="match status" value="1"/>
</dbReference>
<dbReference type="EMBL" id="BLJN01000008">
    <property type="protein sequence ID" value="GFE84083.1"/>
    <property type="molecule type" value="Genomic_DNA"/>
</dbReference>
<protein>
    <recommendedName>
        <fullName evidence="10">Aquaporin family protein</fullName>
    </recommendedName>
</protein>
<accession>A0A829YMN3</accession>
<keyword evidence="3 6" id="KW-0812">Transmembrane</keyword>
<feature type="transmembrane region" description="Helical" evidence="7">
    <location>
        <begin position="82"/>
        <end position="109"/>
    </location>
</feature>
<feature type="transmembrane region" description="Helical" evidence="7">
    <location>
        <begin position="9"/>
        <end position="34"/>
    </location>
</feature>
<evidence type="ECO:0000313" key="8">
    <source>
        <dbReference type="EMBL" id="GFE84083.1"/>
    </source>
</evidence>
<dbReference type="PANTHER" id="PTHR45724:SF13">
    <property type="entry name" value="AQUAPORIN NIP1-1-RELATED"/>
    <property type="match status" value="1"/>
</dbReference>
<dbReference type="Pfam" id="PF00230">
    <property type="entry name" value="MIP"/>
    <property type="match status" value="1"/>
</dbReference>
<dbReference type="AlphaFoldDB" id="A0A829YMN3"/>
<feature type="transmembrane region" description="Helical" evidence="7">
    <location>
        <begin position="40"/>
        <end position="61"/>
    </location>
</feature>
<dbReference type="InterPro" id="IPR034294">
    <property type="entry name" value="Aquaporin_transptr"/>
</dbReference>
<evidence type="ECO:0000313" key="9">
    <source>
        <dbReference type="Proteomes" id="UP000445000"/>
    </source>
</evidence>
<proteinExistence type="inferred from homology"/>
<dbReference type="InterPro" id="IPR000425">
    <property type="entry name" value="MIP"/>
</dbReference>
<dbReference type="GO" id="GO:0015267">
    <property type="term" value="F:channel activity"/>
    <property type="evidence" value="ECO:0007669"/>
    <property type="project" value="InterPro"/>
</dbReference>
<evidence type="ECO:0000256" key="2">
    <source>
        <dbReference type="ARBA" id="ARBA00022448"/>
    </source>
</evidence>
<evidence type="ECO:0008006" key="10">
    <source>
        <dbReference type="Google" id="ProtNLM"/>
    </source>
</evidence>
<evidence type="ECO:0000256" key="4">
    <source>
        <dbReference type="ARBA" id="ARBA00022989"/>
    </source>
</evidence>
<name>A0A829YMN3_9GAMM</name>
<dbReference type="PRINTS" id="PR00783">
    <property type="entry name" value="MINTRINSICP"/>
</dbReference>
<comment type="similarity">
    <text evidence="6">Belongs to the MIP/aquaporin (TC 1.A.8) family.</text>
</comment>
<sequence length="136" mass="13650">MNAALPHRLAAEACGGILLAATVVGSGIMGAQLAAGNSGVALLANTGATVAILVVLISLFARVSGAHFNPAVTLVMALLRRMTWAAALAYVPVQVAGCCVGAMLAHAMFDLPLLQISTHIRSGPAQFASEIVATCG</sequence>
<gene>
    <name evidence="8" type="ORF">GCM10011487_60830</name>
</gene>
<keyword evidence="9" id="KW-1185">Reference proteome</keyword>
<evidence type="ECO:0000256" key="3">
    <source>
        <dbReference type="ARBA" id="ARBA00022692"/>
    </source>
</evidence>
<dbReference type="InterPro" id="IPR023271">
    <property type="entry name" value="Aquaporin-like"/>
</dbReference>
<reference evidence="9" key="1">
    <citation type="submission" date="2020-01" db="EMBL/GenBank/DDBJ databases">
        <title>'Steroidobacter agaridevorans' sp. nov., agar-degrading bacteria isolated from rhizosphere soils.</title>
        <authorList>
            <person name="Ikenaga M."/>
            <person name="Kataoka M."/>
            <person name="Murouchi A."/>
            <person name="Katsuragi S."/>
            <person name="Sakai M."/>
        </authorList>
    </citation>
    <scope>NUCLEOTIDE SEQUENCE [LARGE SCALE GENOMIC DNA]</scope>
    <source>
        <strain evidence="9">YU21-B</strain>
    </source>
</reference>
<comment type="subcellular location">
    <subcellularLocation>
        <location evidence="1">Membrane</location>
        <topology evidence="1">Multi-pass membrane protein</topology>
    </subcellularLocation>
</comment>
<keyword evidence="2 6" id="KW-0813">Transport</keyword>
<evidence type="ECO:0000256" key="5">
    <source>
        <dbReference type="ARBA" id="ARBA00023136"/>
    </source>
</evidence>
<organism evidence="8 9">
    <name type="scientific">Steroidobacter agaridevorans</name>
    <dbReference type="NCBI Taxonomy" id="2695856"/>
    <lineage>
        <taxon>Bacteria</taxon>
        <taxon>Pseudomonadati</taxon>
        <taxon>Pseudomonadota</taxon>
        <taxon>Gammaproteobacteria</taxon>
        <taxon>Steroidobacterales</taxon>
        <taxon>Steroidobacteraceae</taxon>
        <taxon>Steroidobacter</taxon>
    </lineage>
</organism>
<dbReference type="GO" id="GO:0016020">
    <property type="term" value="C:membrane"/>
    <property type="evidence" value="ECO:0007669"/>
    <property type="project" value="UniProtKB-SubCell"/>
</dbReference>
<keyword evidence="4 7" id="KW-1133">Transmembrane helix</keyword>
<evidence type="ECO:0000256" key="7">
    <source>
        <dbReference type="SAM" id="Phobius"/>
    </source>
</evidence>
<comment type="caution">
    <text evidence="8">The sequence shown here is derived from an EMBL/GenBank/DDBJ whole genome shotgun (WGS) entry which is preliminary data.</text>
</comment>
<dbReference type="Gene3D" id="1.20.1080.10">
    <property type="entry name" value="Glycerol uptake facilitator protein"/>
    <property type="match status" value="1"/>
</dbReference>
<evidence type="ECO:0000256" key="1">
    <source>
        <dbReference type="ARBA" id="ARBA00004141"/>
    </source>
</evidence>
<dbReference type="PANTHER" id="PTHR45724">
    <property type="entry name" value="AQUAPORIN NIP2-1"/>
    <property type="match status" value="1"/>
</dbReference>
<dbReference type="Proteomes" id="UP000445000">
    <property type="component" value="Unassembled WGS sequence"/>
</dbReference>